<proteinExistence type="predicted"/>
<dbReference type="EnsemblPlants" id="evm.model.03.1480">
    <property type="protein sequence ID" value="cds.evm.model.03.1480"/>
    <property type="gene ID" value="evm.TU.03.1480"/>
</dbReference>
<dbReference type="EMBL" id="UZAU01000312">
    <property type="status" value="NOT_ANNOTATED_CDS"/>
    <property type="molecule type" value="Genomic_DNA"/>
</dbReference>
<dbReference type="AlphaFoldDB" id="A0A803P5F7"/>
<name>A0A803P5F7_CANSA</name>
<dbReference type="InterPro" id="IPR042172">
    <property type="entry name" value="Adenosylhomocyst_ase-like_sf"/>
</dbReference>
<dbReference type="Proteomes" id="UP000596661">
    <property type="component" value="Chromosome 3"/>
</dbReference>
<organism evidence="1 2">
    <name type="scientific">Cannabis sativa</name>
    <name type="common">Hemp</name>
    <name type="synonym">Marijuana</name>
    <dbReference type="NCBI Taxonomy" id="3483"/>
    <lineage>
        <taxon>Eukaryota</taxon>
        <taxon>Viridiplantae</taxon>
        <taxon>Streptophyta</taxon>
        <taxon>Embryophyta</taxon>
        <taxon>Tracheophyta</taxon>
        <taxon>Spermatophyta</taxon>
        <taxon>Magnoliopsida</taxon>
        <taxon>eudicotyledons</taxon>
        <taxon>Gunneridae</taxon>
        <taxon>Pentapetalae</taxon>
        <taxon>rosids</taxon>
        <taxon>fabids</taxon>
        <taxon>Rosales</taxon>
        <taxon>Cannabaceae</taxon>
        <taxon>Cannabis</taxon>
    </lineage>
</organism>
<accession>A0A803P5F7</accession>
<dbReference type="InterPro" id="IPR000043">
    <property type="entry name" value="Adenosylhomocysteinase-like"/>
</dbReference>
<evidence type="ECO:0000313" key="2">
    <source>
        <dbReference type="Proteomes" id="UP000596661"/>
    </source>
</evidence>
<keyword evidence="2" id="KW-1185">Reference proteome</keyword>
<sequence>MNREYKVGDLSQPILAVSRSNSQRSKCRVSPHVDQFGPSHHLRSRITGSLHMTIRTLFYRNPNRTFGRGETLQEYWWCTKRALDWGLDGGLDLIVDDGTNLYYTYDVVVVGWGLGWSGVRAGRS</sequence>
<evidence type="ECO:0000313" key="1">
    <source>
        <dbReference type="EnsemblPlants" id="cds.evm.model.03.1480"/>
    </source>
</evidence>
<dbReference type="Pfam" id="PF05221">
    <property type="entry name" value="AdoHcyase"/>
    <property type="match status" value="1"/>
</dbReference>
<protein>
    <submittedName>
        <fullName evidence="1">Uncharacterized protein</fullName>
    </submittedName>
</protein>
<dbReference type="SUPFAM" id="SSF52283">
    <property type="entry name" value="Formate/glycerate dehydrogenase catalytic domain-like"/>
    <property type="match status" value="1"/>
</dbReference>
<reference evidence="1" key="2">
    <citation type="submission" date="2021-03" db="UniProtKB">
        <authorList>
            <consortium name="EnsemblPlants"/>
        </authorList>
    </citation>
    <scope>IDENTIFICATION</scope>
</reference>
<dbReference type="Gene3D" id="3.40.50.1480">
    <property type="entry name" value="Adenosylhomocysteinase-like"/>
    <property type="match status" value="1"/>
</dbReference>
<reference evidence="1" key="1">
    <citation type="submission" date="2018-11" db="EMBL/GenBank/DDBJ databases">
        <authorList>
            <person name="Grassa J C."/>
        </authorList>
    </citation>
    <scope>NUCLEOTIDE SEQUENCE [LARGE SCALE GENOMIC DNA]</scope>
</reference>
<dbReference type="Gramene" id="evm.model.03.1480">
    <property type="protein sequence ID" value="cds.evm.model.03.1480"/>
    <property type="gene ID" value="evm.TU.03.1480"/>
</dbReference>